<dbReference type="EMBL" id="JAINUG010000097">
    <property type="protein sequence ID" value="KAJ8397514.1"/>
    <property type="molecule type" value="Genomic_DNA"/>
</dbReference>
<evidence type="ECO:0000313" key="2">
    <source>
        <dbReference type="Proteomes" id="UP001221898"/>
    </source>
</evidence>
<gene>
    <name evidence="1" type="ORF">AAFF_G00437900</name>
</gene>
<keyword evidence="2" id="KW-1185">Reference proteome</keyword>
<evidence type="ECO:0008006" key="3">
    <source>
        <dbReference type="Google" id="ProtNLM"/>
    </source>
</evidence>
<evidence type="ECO:0000313" key="1">
    <source>
        <dbReference type="EMBL" id="KAJ8397514.1"/>
    </source>
</evidence>
<dbReference type="AlphaFoldDB" id="A0AAD7WIQ5"/>
<protein>
    <recommendedName>
        <fullName evidence="3">Reverse transcriptase</fullName>
    </recommendedName>
</protein>
<comment type="caution">
    <text evidence="1">The sequence shown here is derived from an EMBL/GenBank/DDBJ whole genome shotgun (WGS) entry which is preliminary data.</text>
</comment>
<name>A0AAD7WIQ5_9TELE</name>
<accession>A0AAD7WIQ5</accession>
<organism evidence="1 2">
    <name type="scientific">Aldrovandia affinis</name>
    <dbReference type="NCBI Taxonomy" id="143900"/>
    <lineage>
        <taxon>Eukaryota</taxon>
        <taxon>Metazoa</taxon>
        <taxon>Chordata</taxon>
        <taxon>Craniata</taxon>
        <taxon>Vertebrata</taxon>
        <taxon>Euteleostomi</taxon>
        <taxon>Actinopterygii</taxon>
        <taxon>Neopterygii</taxon>
        <taxon>Teleostei</taxon>
        <taxon>Notacanthiformes</taxon>
        <taxon>Halosauridae</taxon>
        <taxon>Aldrovandia</taxon>
    </lineage>
</organism>
<sequence length="156" mass="17288">MRTIGKEVLQVATRISAYLTDISDCMAAHHLRLNLKKTELLFLPGKACPLLDLSITIDNSVVSPTLTAKNLGVTLDGQLWCRFMAFNIRRVRLFLTRKVAQVLVQALISWLDYGNSLLAGAHACAIKPLQLIQDVFPHHPTLPHPSSAPRSCSHQI</sequence>
<proteinExistence type="predicted"/>
<dbReference type="Proteomes" id="UP001221898">
    <property type="component" value="Unassembled WGS sequence"/>
</dbReference>
<reference evidence="1" key="1">
    <citation type="journal article" date="2023" name="Science">
        <title>Genome structures resolve the early diversification of teleost fishes.</title>
        <authorList>
            <person name="Parey E."/>
            <person name="Louis A."/>
            <person name="Montfort J."/>
            <person name="Bouchez O."/>
            <person name="Roques C."/>
            <person name="Iampietro C."/>
            <person name="Lluch J."/>
            <person name="Castinel A."/>
            <person name="Donnadieu C."/>
            <person name="Desvignes T."/>
            <person name="Floi Bucao C."/>
            <person name="Jouanno E."/>
            <person name="Wen M."/>
            <person name="Mejri S."/>
            <person name="Dirks R."/>
            <person name="Jansen H."/>
            <person name="Henkel C."/>
            <person name="Chen W.J."/>
            <person name="Zahm M."/>
            <person name="Cabau C."/>
            <person name="Klopp C."/>
            <person name="Thompson A.W."/>
            <person name="Robinson-Rechavi M."/>
            <person name="Braasch I."/>
            <person name="Lecointre G."/>
            <person name="Bobe J."/>
            <person name="Postlethwait J.H."/>
            <person name="Berthelot C."/>
            <person name="Roest Crollius H."/>
            <person name="Guiguen Y."/>
        </authorList>
    </citation>
    <scope>NUCLEOTIDE SEQUENCE</scope>
    <source>
        <strain evidence="1">NC1722</strain>
    </source>
</reference>